<organism evidence="2 3">
    <name type="scientific">Paraphaeosphaeria sporulosa</name>
    <dbReference type="NCBI Taxonomy" id="1460663"/>
    <lineage>
        <taxon>Eukaryota</taxon>
        <taxon>Fungi</taxon>
        <taxon>Dikarya</taxon>
        <taxon>Ascomycota</taxon>
        <taxon>Pezizomycotina</taxon>
        <taxon>Dothideomycetes</taxon>
        <taxon>Pleosporomycetidae</taxon>
        <taxon>Pleosporales</taxon>
        <taxon>Massarineae</taxon>
        <taxon>Didymosphaeriaceae</taxon>
        <taxon>Paraphaeosphaeria</taxon>
    </lineage>
</organism>
<dbReference type="Gene3D" id="1.10.405.20">
    <property type="match status" value="1"/>
</dbReference>
<feature type="chain" id="PRO_5008058564" evidence="1">
    <location>
        <begin position="23"/>
        <end position="474"/>
    </location>
</feature>
<evidence type="ECO:0000313" key="2">
    <source>
        <dbReference type="EMBL" id="OAG10090.1"/>
    </source>
</evidence>
<accession>A0A177CT69</accession>
<dbReference type="InterPro" id="IPR050464">
    <property type="entry name" value="Zeta_carotene_desat/Oxidored"/>
</dbReference>
<dbReference type="RefSeq" id="XP_018040455.1">
    <property type="nucleotide sequence ID" value="XM_018176187.1"/>
</dbReference>
<dbReference type="Pfam" id="PF13450">
    <property type="entry name" value="NAD_binding_8"/>
    <property type="match status" value="1"/>
</dbReference>
<keyword evidence="3" id="KW-1185">Reference proteome</keyword>
<proteinExistence type="predicted"/>
<dbReference type="EMBL" id="KV441549">
    <property type="protein sequence ID" value="OAG10090.1"/>
    <property type="molecule type" value="Genomic_DNA"/>
</dbReference>
<dbReference type="Proteomes" id="UP000077069">
    <property type="component" value="Unassembled WGS sequence"/>
</dbReference>
<dbReference type="AlphaFoldDB" id="A0A177CT69"/>
<dbReference type="InterPro" id="IPR036188">
    <property type="entry name" value="FAD/NAD-bd_sf"/>
</dbReference>
<name>A0A177CT69_9PLEO</name>
<sequence>MSSQIIRSVVLLLSALAVPISAVDVISRDVVIVGGGAAGSHAAVWLRDHNKTVAVVERSSRLGGHTAVYHDPSTGTPINIGVQAWMEYLNTTSFPHRMGVDTNGSMQFENLTPHYVDFSTGLPVSYTPPSPAAEKAALADFLSLCEKYADLMLPGFFHFPSAGSNIPEDLTMDFGAFVQKYDLQAALPKLWTSTVMGVGDFLRVPTLYVMQASGLVMARAMLGQSRAIVPSSGNLHELYDRVADLIGEDVLYDSIVVGATRNDSGVEVWVKHRDGNETQIVAKRLLVAFEPSPVALAPFDLDDEEADVLFKLRFSSVHAGLVQHPSLGGLQQWTNTVPGAAGGDFSAYPLPAQVGRIAHQPGGGEDLFAFTAVGTEEDGAESIQGLIAQAVESMVKAGTVSAKNGSTTFPYFANHGLMHSRVSGEELKKGFITRQNALQGRRATWYTGAAFSAGFSTVLWAYNEVLLPRAIEGL</sequence>
<dbReference type="GeneID" id="28759673"/>
<reference evidence="2 3" key="1">
    <citation type="submission" date="2016-05" db="EMBL/GenBank/DDBJ databases">
        <title>Comparative analysis of secretome profiles of manganese(II)-oxidizing ascomycete fungi.</title>
        <authorList>
            <consortium name="DOE Joint Genome Institute"/>
            <person name="Zeiner C.A."/>
            <person name="Purvine S.O."/>
            <person name="Zink E.M."/>
            <person name="Wu S."/>
            <person name="Pasa-Tolic L."/>
            <person name="Chaput D.L."/>
            <person name="Haridas S."/>
            <person name="Grigoriev I.V."/>
            <person name="Santelli C.M."/>
            <person name="Hansel C.M."/>
        </authorList>
    </citation>
    <scope>NUCLEOTIDE SEQUENCE [LARGE SCALE GENOMIC DNA]</scope>
    <source>
        <strain evidence="2 3">AP3s5-JAC2a</strain>
    </source>
</reference>
<dbReference type="PANTHER" id="PTHR42923">
    <property type="entry name" value="PROTOPORPHYRINOGEN OXIDASE"/>
    <property type="match status" value="1"/>
</dbReference>
<evidence type="ECO:0000256" key="1">
    <source>
        <dbReference type="SAM" id="SignalP"/>
    </source>
</evidence>
<dbReference type="Gene3D" id="3.50.50.60">
    <property type="entry name" value="FAD/NAD(P)-binding domain"/>
    <property type="match status" value="1"/>
</dbReference>
<dbReference type="InParanoid" id="A0A177CT69"/>
<dbReference type="PANTHER" id="PTHR42923:SF26">
    <property type="entry name" value="FMN REDUCTASE LOT6, PUTATIVE (AFU_ORTHOLOGUE AFUA_7G06600)-RELATED"/>
    <property type="match status" value="1"/>
</dbReference>
<dbReference type="Gene3D" id="3.30.70.1990">
    <property type="match status" value="1"/>
</dbReference>
<dbReference type="SUPFAM" id="SSF51905">
    <property type="entry name" value="FAD/NAD(P)-binding domain"/>
    <property type="match status" value="1"/>
</dbReference>
<protein>
    <submittedName>
        <fullName evidence="2">FAD/NAD(P)-binding domain-containing protein</fullName>
    </submittedName>
</protein>
<evidence type="ECO:0000313" key="3">
    <source>
        <dbReference type="Proteomes" id="UP000077069"/>
    </source>
</evidence>
<feature type="signal peptide" evidence="1">
    <location>
        <begin position="1"/>
        <end position="22"/>
    </location>
</feature>
<keyword evidence="1" id="KW-0732">Signal</keyword>
<dbReference type="GO" id="GO:0016491">
    <property type="term" value="F:oxidoreductase activity"/>
    <property type="evidence" value="ECO:0007669"/>
    <property type="project" value="TreeGrafter"/>
</dbReference>
<dbReference type="OrthoDB" id="68575at2759"/>
<gene>
    <name evidence="2" type="ORF">CC84DRAFT_1138296</name>
</gene>